<evidence type="ECO:0000259" key="7">
    <source>
        <dbReference type="Pfam" id="PF13087"/>
    </source>
</evidence>
<dbReference type="GO" id="GO:0004386">
    <property type="term" value="F:helicase activity"/>
    <property type="evidence" value="ECO:0007669"/>
    <property type="project" value="UniProtKB-KW"/>
</dbReference>
<proteinExistence type="predicted"/>
<dbReference type="InterPro" id="IPR011990">
    <property type="entry name" value="TPR-like_helical_dom_sf"/>
</dbReference>
<dbReference type="InterPro" id="IPR041677">
    <property type="entry name" value="DNA2/NAM7_AAA_11"/>
</dbReference>
<evidence type="ECO:0000259" key="8">
    <source>
        <dbReference type="Pfam" id="PF20073"/>
    </source>
</evidence>
<dbReference type="InterPro" id="IPR047187">
    <property type="entry name" value="SF1_C_Upf1"/>
</dbReference>
<name>A0A5J5AML4_9ASTE</name>
<feature type="domain" description="DNA2/NAM7 helicase helicase" evidence="6">
    <location>
        <begin position="247"/>
        <end position="608"/>
    </location>
</feature>
<dbReference type="Pfam" id="PF00580">
    <property type="entry name" value="UvrD-helicase"/>
    <property type="match status" value="1"/>
</dbReference>
<dbReference type="GO" id="GO:0016787">
    <property type="term" value="F:hydrolase activity"/>
    <property type="evidence" value="ECO:0007669"/>
    <property type="project" value="UniProtKB-KW"/>
</dbReference>
<dbReference type="FunFam" id="3.40.50.300:FF:000326">
    <property type="entry name" value="P-loop containing nucleoside triphosphate hydrolase"/>
    <property type="match status" value="1"/>
</dbReference>
<evidence type="ECO:0000256" key="1">
    <source>
        <dbReference type="ARBA" id="ARBA00022741"/>
    </source>
</evidence>
<dbReference type="InterPro" id="IPR039904">
    <property type="entry name" value="TRANK1"/>
</dbReference>
<accession>A0A5J5AML4</accession>
<gene>
    <name evidence="9" type="ORF">F0562_032389</name>
</gene>
<keyword evidence="10" id="KW-1185">Reference proteome</keyword>
<keyword evidence="3" id="KW-0347">Helicase</keyword>
<dbReference type="SUPFAM" id="SSF52540">
    <property type="entry name" value="P-loop containing nucleoside triphosphate hydrolases"/>
    <property type="match status" value="2"/>
</dbReference>
<feature type="domain" description="DUF6469" evidence="8">
    <location>
        <begin position="76"/>
        <end position="207"/>
    </location>
</feature>
<dbReference type="InterPro" id="IPR014016">
    <property type="entry name" value="UvrD-like_ATP-bd"/>
</dbReference>
<reference evidence="9 10" key="1">
    <citation type="submission" date="2019-09" db="EMBL/GenBank/DDBJ databases">
        <title>A chromosome-level genome assembly of the Chinese tupelo Nyssa sinensis.</title>
        <authorList>
            <person name="Yang X."/>
            <person name="Kang M."/>
            <person name="Yang Y."/>
            <person name="Xiong H."/>
            <person name="Wang M."/>
            <person name="Zhang Z."/>
            <person name="Wang Z."/>
            <person name="Wu H."/>
            <person name="Ma T."/>
            <person name="Liu J."/>
            <person name="Xi Z."/>
        </authorList>
    </citation>
    <scope>NUCLEOTIDE SEQUENCE [LARGE SCALE GENOMIC DNA]</scope>
    <source>
        <strain evidence="9">J267</strain>
        <tissue evidence="9">Leaf</tissue>
    </source>
</reference>
<evidence type="ECO:0000259" key="5">
    <source>
        <dbReference type="Pfam" id="PF00580"/>
    </source>
</evidence>
<evidence type="ECO:0000256" key="3">
    <source>
        <dbReference type="ARBA" id="ARBA00022806"/>
    </source>
</evidence>
<dbReference type="Pfam" id="PF13086">
    <property type="entry name" value="AAA_11"/>
    <property type="match status" value="1"/>
</dbReference>
<dbReference type="GO" id="GO:0005524">
    <property type="term" value="F:ATP binding"/>
    <property type="evidence" value="ECO:0007669"/>
    <property type="project" value="UniProtKB-KW"/>
</dbReference>
<evidence type="ECO:0000259" key="6">
    <source>
        <dbReference type="Pfam" id="PF13086"/>
    </source>
</evidence>
<dbReference type="EMBL" id="CM018042">
    <property type="protein sequence ID" value="KAA8532355.1"/>
    <property type="molecule type" value="Genomic_DNA"/>
</dbReference>
<dbReference type="InterPro" id="IPR027417">
    <property type="entry name" value="P-loop_NTPase"/>
</dbReference>
<protein>
    <recommendedName>
        <fullName evidence="11">UvrD-like helicase ATP-binding domain-containing protein</fullName>
    </recommendedName>
</protein>
<dbReference type="CDD" id="cd18808">
    <property type="entry name" value="SF1_C_Upf1"/>
    <property type="match status" value="1"/>
</dbReference>
<keyword evidence="1" id="KW-0547">Nucleotide-binding</keyword>
<feature type="domain" description="UvrD-like helicase ATP-binding" evidence="5">
    <location>
        <begin position="1327"/>
        <end position="1416"/>
    </location>
</feature>
<feature type="domain" description="DNA2/NAM7 helicase-like C-terminal" evidence="7">
    <location>
        <begin position="616"/>
        <end position="810"/>
    </location>
</feature>
<evidence type="ECO:0000256" key="2">
    <source>
        <dbReference type="ARBA" id="ARBA00022801"/>
    </source>
</evidence>
<keyword evidence="2" id="KW-0378">Hydrolase</keyword>
<dbReference type="Pfam" id="PF20073">
    <property type="entry name" value="DUF6469"/>
    <property type="match status" value="1"/>
</dbReference>
<dbReference type="GO" id="GO:0005694">
    <property type="term" value="C:chromosome"/>
    <property type="evidence" value="ECO:0007669"/>
    <property type="project" value="UniProtKB-ARBA"/>
</dbReference>
<dbReference type="Gene3D" id="3.40.50.300">
    <property type="entry name" value="P-loop containing nucleotide triphosphate hydrolases"/>
    <property type="match status" value="4"/>
</dbReference>
<dbReference type="PANTHER" id="PTHR21529">
    <property type="entry name" value="MAMMARY TURMOR VIRUS RECEPTOR HOMOLOG 1, 2 MTVR1, 2"/>
    <property type="match status" value="1"/>
</dbReference>
<dbReference type="SUPFAM" id="SSF48452">
    <property type="entry name" value="TPR-like"/>
    <property type="match status" value="1"/>
</dbReference>
<dbReference type="OrthoDB" id="3156807at2759"/>
<dbReference type="Pfam" id="PF13087">
    <property type="entry name" value="AAA_12"/>
    <property type="match status" value="1"/>
</dbReference>
<sequence length="3048" mass="349933">MEGNCSQKKKKADLIDLMFSWSLEDIFNEDLYKDKVEKIPESFQSEEHYLGSFVFPLLEETRAELSSSMKVICRAPLAEVVSVKESKPFGKLLYNIQIDSWKNRFYNSGKEPYRTLPGDVFVITDVKPESSLDLQQSGRTLTLGLVPKIAENKNSLNVGDSTTTFKVKASKDVGLKDGLQKSLYVVFLMNITTNNRVWDSLHSFKNVNVIKEVLCSNSVVEEICNQCSLYSNAICAERFALKLSPVLNESQRAAVLSSLCKMHCNHKSSVELIWGPPGTGKTKTVSMLLWAVLGMNYRILTCAPTNVAVTELASRVVKLVKERFENESKRSELFCSLGDFLLFGNKDRLKIVSDLEDIYLDYRIDRLSECFSQLTGWKHCFTSMINFLEDSVSQYHIFLENILCKKKNQSSEELKSFGEFLGVQFKSIALPLRRCVQIFCTHVPKSVIMEHNFQNIVFLVKLLDSFESLLCRNDVVSAELEELFSCPEVVQDSPYSPVHTLTLQYVRTQLLCVLRTLRSSLDHLKLPSFKNKHSIRRFCFQRASLIFCTASNSYKLHSEKIEPLNLLVIDEAAQLKECESTIALQLLGIRHAILIGDEYQLRATVTSKVSDEAGFGRSLFERLSLLGHSKHLLNIQYRMQSSIFCFPNSRFYLNEILDAPIVKSKSYVKYYLPGPMFGPYSFISVLGGREELDIGRSRKNLVEVAVAMKIVQKLYKAYCGSKQKISIGIVSPYASQVMAIQEKLGRKYDKLDGFTVKVKSIDGFQGGEEDIIIISTVRSNRSSSIGFISNPQRTNVALTRARHCLWILGSGTTLENSESVWEAVVRDAKLRQCFFNADEDKDLAKAILEVKEELVQLDDLLDKDSILFRTSRWKVLLCNNFWKSFGELKSSQAKKLVIVFLLKLSTGWRPTERSKGFIAKVSSQILYHFKVEDRYIVWTVDVEKVSKYVQVLKVWDILPLEDVRTLVECLNGIFRMYSDDFLNHCKAKCLEGDLEIPLSWVSSSDIVQYKNLNEIEPDGESNAAAFDGRTYFEYSNVERSLLLRKFYPLSYLVVNHLLSGRDCRELDLPCQVTDQELEIILFPESTFVVGRPSIEKTSLLTMKLFQKEQQHYLASEGFYDKRRNIIMDNKWKNNVGESMAKTKETVLRQIFITVSPKLCAIVKQHVSHLKSFTYNGTFSAESSSIDLDDVDDAAQLLDIPDNFVNIPPKSYPLVVTFGKFLVMLDRTLGDSYFKRFHNIREDIHAKTGTSYSFALQAFISTKVVNYDRFCSSYWPHFSIELTKKLDASTVFTEIFFHIKGGMETIEACDAKMSREDYVLLRGGQFPTLSTKRREKIYDIFLDYEKKKMENGEFDLADLVIDLHRRLKNHSYEGDKMDFVYVDEVQGLTMREITLFKYICRNAYRGFVFSGDMAQTIARGSGFKFQDIRTLFYKEFILGSRNNGNDGGTEEGQISDIFHLSQSLHTHGGILNIGQSVIDLLFRFFPLSIDILCPETGAISLIDSELPILLEPVKNENTIISLFGNSGNASKSTVSFGAEQVILVRDDCARDEIIALVGKQAIVLTIMECQGLEFQDVLLYNFFGSSPFKRQWRIIYAYMKEQDMLDSSASRSFSSFDQARQNGLCLELKLLYVAITRSRKRLWISENAKELSNPMFDYWKKLCLVEIRRVDDSQVQEMQVGSSEEEWRSRGIKLYCEGRYEMAMMCFTRAGDKYRENWANAASLRTAAEHFRGSNPEMAHEVLSKAAELFNSIGRDESAAQCFLELKEYEKAGAIYFEKYGESRLDDACNCFLLAGCYKRAAEACARGNDFSKCLSICTSRKFFDMGLQFIQSRRQHVTPEVGLVTKCQELKKIEHNFLEKCALHYHELQDNKTMMKFVRAFNSLDSKRLFLKNLNCFDELLLLEKESGNFMEAAAIAKLKGDLLLEVDLLEKAGRYRDASMLILFYISAKSLWASGNKGWPLKPFRRKEKLIERARILAKNVSNDFCEFVITEANILSNQAKSFSEMKKYLTASDRQQNLGCVILSTRKILDAHLQSINSMYEWKDEFVMDLMKLSEERISQNCISVETLIYFWSLWKEKIANIIEYLGCLKTQDINENMRFGEFCLNYFGVWKETDNQNSIFLLFNSDAEWAKIIDDRLLQRKRDLVGVDAHQFFSAAKAYWCSEVLSVGMKILEKLQALHGFSIVNSLPKSCQSKTALHIFEVAKFLTEFKFLESSMDHKTLQKLFDMGLQSILNLKNVSPDLGTVNGSQEMGRIMHDFLVKCAVYYHVLKNKRAMMKFVRAFDSMNSRRSLLRALDCFDELLLLEEESGNFVEAATIAKLKGDLFLEVDLLEKAGHYKDASMLILFYVLAHSLWASGNKGWPLKQFRQKDKLLTKAKSIAENNSNIFHEFVCTEANILSNQASNLFEIKQNFDASLRQENLRGEILSAWKILDAHLRLKPSNYVWQVEPVTNPTRHSEEMVSQNQVSIETLVYFWNYWKEKILKIFDYLRCLETQDVNENTSCEGFCLSYMGVRKEFTVQNSIYILVNSDFDWVKEIDDGSLQRNGKSIRINATQFVSAAQSYWCSQVVSVGTAVLEILEALHMFSVRNSVSMFCQSMTALHFFEVTEFLMGFKFLQSSANKILQKFFDVRSQFIQYCKQHVAPDTCTLNGNHGIYEIEQVFREKCALHYHDLQDKRNMMKFVKDFHSMDSKRAFLKTMDCFDELLLLEEQQGNFVEAASIARLQGDLFLEVDLLQKAGHFKDAAMLILSYALANSLWTPESKGWPLKQFMQKEDLLIKAKSFALNHSDVFYKFVCTEVNILLNQESSLSEMKEYLSASQRNNSIIGEILSARKILDAHFNLDTSKFEWEDELIIELMTHSEDRISRNQVSVETLVCFWNFWKEKMVNIFQYLGCLETKDVAGYATFENFCLSYLGVRKQFVDQGTVYLLFNSGSNWVRKIDDGSLQRSGKLVGLDARQFAAAAWSYWSSEVFSVGMKVLEKLVALHMFSVENSSLFCQGMTSIRIFEIAKFLMESELLKRSPDNRVLQNFLNYLPNNSLRMFFP</sequence>
<keyword evidence="4" id="KW-0067">ATP-binding</keyword>
<evidence type="ECO:0000256" key="4">
    <source>
        <dbReference type="ARBA" id="ARBA00022840"/>
    </source>
</evidence>
<dbReference type="PANTHER" id="PTHR21529:SF4">
    <property type="entry name" value="TPR AND ANKYRIN REPEAT-CONTAINING PROTEIN 1"/>
    <property type="match status" value="1"/>
</dbReference>
<organism evidence="9 10">
    <name type="scientific">Nyssa sinensis</name>
    <dbReference type="NCBI Taxonomy" id="561372"/>
    <lineage>
        <taxon>Eukaryota</taxon>
        <taxon>Viridiplantae</taxon>
        <taxon>Streptophyta</taxon>
        <taxon>Embryophyta</taxon>
        <taxon>Tracheophyta</taxon>
        <taxon>Spermatophyta</taxon>
        <taxon>Magnoliopsida</taxon>
        <taxon>eudicotyledons</taxon>
        <taxon>Gunneridae</taxon>
        <taxon>Pentapetalae</taxon>
        <taxon>asterids</taxon>
        <taxon>Cornales</taxon>
        <taxon>Nyssaceae</taxon>
        <taxon>Nyssa</taxon>
    </lineage>
</organism>
<evidence type="ECO:0000313" key="9">
    <source>
        <dbReference type="EMBL" id="KAA8532355.1"/>
    </source>
</evidence>
<evidence type="ECO:0000313" key="10">
    <source>
        <dbReference type="Proteomes" id="UP000325577"/>
    </source>
</evidence>
<dbReference type="InterPro" id="IPR041679">
    <property type="entry name" value="DNA2/NAM7-like_C"/>
</dbReference>
<dbReference type="Proteomes" id="UP000325577">
    <property type="component" value="Linkage Group LG19"/>
</dbReference>
<dbReference type="InterPro" id="IPR045529">
    <property type="entry name" value="DUF6469"/>
</dbReference>
<evidence type="ECO:0008006" key="11">
    <source>
        <dbReference type="Google" id="ProtNLM"/>
    </source>
</evidence>